<evidence type="ECO:0000313" key="8">
    <source>
        <dbReference type="EMBL" id="SOE13507.1"/>
    </source>
</evidence>
<protein>
    <submittedName>
        <fullName evidence="8">Predicted RNA binding protein YcfA (HicA-like mRNA interferase family)</fullName>
    </submittedName>
</protein>
<evidence type="ECO:0000256" key="3">
    <source>
        <dbReference type="ARBA" id="ARBA00022722"/>
    </source>
</evidence>
<name>A0A286I0K2_9HYPH</name>
<organism evidence="8 9">
    <name type="scientific">Hoeflea halophila</name>
    <dbReference type="NCBI Taxonomy" id="714899"/>
    <lineage>
        <taxon>Bacteria</taxon>
        <taxon>Pseudomonadati</taxon>
        <taxon>Pseudomonadota</taxon>
        <taxon>Alphaproteobacteria</taxon>
        <taxon>Hyphomicrobiales</taxon>
        <taxon>Rhizobiaceae</taxon>
        <taxon>Hoeflea</taxon>
    </lineage>
</organism>
<keyword evidence="9" id="KW-1185">Reference proteome</keyword>
<evidence type="ECO:0000256" key="4">
    <source>
        <dbReference type="ARBA" id="ARBA00022759"/>
    </source>
</evidence>
<dbReference type="InterPro" id="IPR038570">
    <property type="entry name" value="HicA_sf"/>
</dbReference>
<dbReference type="Gene3D" id="3.30.920.30">
    <property type="entry name" value="Hypothetical protein"/>
    <property type="match status" value="1"/>
</dbReference>
<evidence type="ECO:0000256" key="6">
    <source>
        <dbReference type="ARBA" id="ARBA00022884"/>
    </source>
</evidence>
<keyword evidence="3" id="KW-0540">Nuclease</keyword>
<keyword evidence="2" id="KW-1277">Toxin-antitoxin system</keyword>
<gene>
    <name evidence="8" type="ORF">SAMN05877838_0931</name>
</gene>
<keyword evidence="6" id="KW-0694">RNA-binding</keyword>
<dbReference type="AlphaFoldDB" id="A0A286I0K2"/>
<dbReference type="RefSeq" id="WP_097105463.1">
    <property type="nucleotide sequence ID" value="NZ_OCPC01000001.1"/>
</dbReference>
<evidence type="ECO:0000256" key="2">
    <source>
        <dbReference type="ARBA" id="ARBA00022649"/>
    </source>
</evidence>
<keyword evidence="4" id="KW-0255">Endonuclease</keyword>
<proteinExistence type="inferred from homology"/>
<keyword evidence="7" id="KW-0346">Stress response</keyword>
<dbReference type="Proteomes" id="UP000219465">
    <property type="component" value="Unassembled WGS sequence"/>
</dbReference>
<comment type="similarity">
    <text evidence="1">Belongs to the HicA mRNA interferase family.</text>
</comment>
<reference evidence="9" key="1">
    <citation type="submission" date="2017-08" db="EMBL/GenBank/DDBJ databases">
        <authorList>
            <person name="Varghese N."/>
            <person name="Submissions S."/>
        </authorList>
    </citation>
    <scope>NUCLEOTIDE SEQUENCE [LARGE SCALE GENOMIC DNA]</scope>
    <source>
        <strain evidence="9">KCTC 23107</strain>
    </source>
</reference>
<dbReference type="GO" id="GO:0016787">
    <property type="term" value="F:hydrolase activity"/>
    <property type="evidence" value="ECO:0007669"/>
    <property type="project" value="UniProtKB-KW"/>
</dbReference>
<evidence type="ECO:0000313" key="9">
    <source>
        <dbReference type="Proteomes" id="UP000219465"/>
    </source>
</evidence>
<accession>A0A286I0K2</accession>
<dbReference type="EMBL" id="OCPC01000001">
    <property type="protein sequence ID" value="SOE13507.1"/>
    <property type="molecule type" value="Genomic_DNA"/>
</dbReference>
<evidence type="ECO:0000256" key="1">
    <source>
        <dbReference type="ARBA" id="ARBA00006620"/>
    </source>
</evidence>
<dbReference type="GO" id="GO:0003729">
    <property type="term" value="F:mRNA binding"/>
    <property type="evidence" value="ECO:0007669"/>
    <property type="project" value="InterPro"/>
</dbReference>
<evidence type="ECO:0000256" key="7">
    <source>
        <dbReference type="ARBA" id="ARBA00023016"/>
    </source>
</evidence>
<dbReference type="Pfam" id="PF07927">
    <property type="entry name" value="HicA_toxin"/>
    <property type="match status" value="1"/>
</dbReference>
<sequence length="64" mass="7438">MLRDSRDTIKRLKADGFELVSVRGPHHKFRQPLDGRVVILTHPRKDIPAGTVRSFYAQARWPKD</sequence>
<evidence type="ECO:0000256" key="5">
    <source>
        <dbReference type="ARBA" id="ARBA00022801"/>
    </source>
</evidence>
<dbReference type="OrthoDB" id="9811409at2"/>
<dbReference type="GO" id="GO:0004519">
    <property type="term" value="F:endonuclease activity"/>
    <property type="evidence" value="ECO:0007669"/>
    <property type="project" value="UniProtKB-KW"/>
</dbReference>
<dbReference type="SUPFAM" id="SSF54786">
    <property type="entry name" value="YcfA/nrd intein domain"/>
    <property type="match status" value="1"/>
</dbReference>
<keyword evidence="5" id="KW-0378">Hydrolase</keyword>
<dbReference type="InterPro" id="IPR012933">
    <property type="entry name" value="HicA_mRNA_interferase"/>
</dbReference>